<dbReference type="Proteomes" id="UP001300692">
    <property type="component" value="Unassembled WGS sequence"/>
</dbReference>
<dbReference type="RefSeq" id="WP_264137173.1">
    <property type="nucleotide sequence ID" value="NZ_JAOYOD010000001.1"/>
</dbReference>
<organism evidence="2 3">
    <name type="scientific">Reichenbachiella ulvae</name>
    <dbReference type="NCBI Taxonomy" id="2980104"/>
    <lineage>
        <taxon>Bacteria</taxon>
        <taxon>Pseudomonadati</taxon>
        <taxon>Bacteroidota</taxon>
        <taxon>Cytophagia</taxon>
        <taxon>Cytophagales</taxon>
        <taxon>Reichenbachiellaceae</taxon>
        <taxon>Reichenbachiella</taxon>
    </lineage>
</organism>
<comment type="caution">
    <text evidence="2">The sequence shown here is derived from an EMBL/GenBank/DDBJ whole genome shotgun (WGS) entry which is preliminary data.</text>
</comment>
<dbReference type="InterPro" id="IPR058548">
    <property type="entry name" value="MlaB-like_STAS"/>
</dbReference>
<reference evidence="2 3" key="1">
    <citation type="submission" date="2022-10" db="EMBL/GenBank/DDBJ databases">
        <title>Comparative genomics and taxonomic characterization of three novel marine species of genus Reichenbachiella exhibiting antioxidant and polysaccharide degradation activities.</title>
        <authorList>
            <person name="Muhammad N."/>
            <person name="Lee Y.-J."/>
            <person name="Ko J."/>
            <person name="Kim S.-G."/>
        </authorList>
    </citation>
    <scope>NUCLEOTIDE SEQUENCE [LARGE SCALE GENOMIC DNA]</scope>
    <source>
        <strain evidence="2 3">ABR2-5</strain>
    </source>
</reference>
<evidence type="ECO:0000313" key="2">
    <source>
        <dbReference type="EMBL" id="MCV9386385.1"/>
    </source>
</evidence>
<evidence type="ECO:0000259" key="1">
    <source>
        <dbReference type="Pfam" id="PF13466"/>
    </source>
</evidence>
<proteinExistence type="predicted"/>
<accession>A0ABT3CSD5</accession>
<gene>
    <name evidence="2" type="ORF">N7U62_06905</name>
</gene>
<keyword evidence="3" id="KW-1185">Reference proteome</keyword>
<protein>
    <submittedName>
        <fullName evidence="2">STAS domain-containing protein</fullName>
    </submittedName>
</protein>
<feature type="domain" description="MlaB-like STAS" evidence="1">
    <location>
        <begin position="37"/>
        <end position="114"/>
    </location>
</feature>
<name>A0ABT3CSD5_9BACT</name>
<dbReference type="Pfam" id="PF13466">
    <property type="entry name" value="STAS_2"/>
    <property type="match status" value="1"/>
</dbReference>
<evidence type="ECO:0000313" key="3">
    <source>
        <dbReference type="Proteomes" id="UP001300692"/>
    </source>
</evidence>
<sequence>MTAKLEAIDTPDTDTQSNFKVQLEPLGNGQEGVHIYLEGLLTIENVVDIHRKAELALTEYTKVNIGLRNVEEIDLSVVQLFFYLQILAEEGGNQLSFEHDMTDGVDELVHVSGLSVYPTND</sequence>
<dbReference type="EMBL" id="JAOYOD010000001">
    <property type="protein sequence ID" value="MCV9386385.1"/>
    <property type="molecule type" value="Genomic_DNA"/>
</dbReference>